<dbReference type="OrthoDB" id="10251642at2759"/>
<evidence type="ECO:0000256" key="1">
    <source>
        <dbReference type="SAM" id="MobiDB-lite"/>
    </source>
</evidence>
<dbReference type="EMBL" id="QUSF01002234">
    <property type="protein sequence ID" value="RLV63657.1"/>
    <property type="molecule type" value="Genomic_DNA"/>
</dbReference>
<dbReference type="STRING" id="44316.ENSEGOP00005022190"/>
<protein>
    <submittedName>
        <fullName evidence="2">Uncharacterized protein</fullName>
    </submittedName>
</protein>
<evidence type="ECO:0000313" key="3">
    <source>
        <dbReference type="Proteomes" id="UP000276834"/>
    </source>
</evidence>
<proteinExistence type="predicted"/>
<sequence length="117" mass="12268">MVFSVNVGLSELPNRAAARPEDRTYALFLGDTVLVDELAPPHLLANVVSPCPHSPTANSIQPRPFAQPMGCGSTHSPSQSGLAPPPFPANANGIHPRLIQWDPSPCPSQPMGCGPTP</sequence>
<feature type="region of interest" description="Disordered" evidence="1">
    <location>
        <begin position="51"/>
        <end position="117"/>
    </location>
</feature>
<organism evidence="2 3">
    <name type="scientific">Chloebia gouldiae</name>
    <name type="common">Gouldian finch</name>
    <name type="synonym">Erythrura gouldiae</name>
    <dbReference type="NCBI Taxonomy" id="44316"/>
    <lineage>
        <taxon>Eukaryota</taxon>
        <taxon>Metazoa</taxon>
        <taxon>Chordata</taxon>
        <taxon>Craniata</taxon>
        <taxon>Vertebrata</taxon>
        <taxon>Euteleostomi</taxon>
        <taxon>Archelosauria</taxon>
        <taxon>Archosauria</taxon>
        <taxon>Dinosauria</taxon>
        <taxon>Saurischia</taxon>
        <taxon>Theropoda</taxon>
        <taxon>Coelurosauria</taxon>
        <taxon>Aves</taxon>
        <taxon>Neognathae</taxon>
        <taxon>Neoaves</taxon>
        <taxon>Telluraves</taxon>
        <taxon>Australaves</taxon>
        <taxon>Passeriformes</taxon>
        <taxon>Passeroidea</taxon>
        <taxon>Passeridae</taxon>
        <taxon>Chloebia</taxon>
    </lineage>
</organism>
<keyword evidence="3" id="KW-1185">Reference proteome</keyword>
<gene>
    <name evidence="2" type="ORF">DV515_00018050</name>
</gene>
<reference evidence="2 3" key="1">
    <citation type="journal article" date="2018" name="Proc. R. Soc. B">
        <title>A non-coding region near Follistatin controls head colour polymorphism in the Gouldian finch.</title>
        <authorList>
            <person name="Toomey M.B."/>
            <person name="Marques C.I."/>
            <person name="Andrade P."/>
            <person name="Araujo P.M."/>
            <person name="Sabatino S."/>
            <person name="Gazda M.A."/>
            <person name="Afonso S."/>
            <person name="Lopes R.J."/>
            <person name="Corbo J.C."/>
            <person name="Carneiro M."/>
        </authorList>
    </citation>
    <scope>NUCLEOTIDE SEQUENCE [LARGE SCALE GENOMIC DNA]</scope>
    <source>
        <strain evidence="2">Red01</strain>
        <tissue evidence="2">Muscle</tissue>
    </source>
</reference>
<name>A0A3L8Q8K6_CHLGU</name>
<dbReference type="AlphaFoldDB" id="A0A3L8Q8K6"/>
<comment type="caution">
    <text evidence="2">The sequence shown here is derived from an EMBL/GenBank/DDBJ whole genome shotgun (WGS) entry which is preliminary data.</text>
</comment>
<evidence type="ECO:0000313" key="2">
    <source>
        <dbReference type="EMBL" id="RLV63657.1"/>
    </source>
</evidence>
<accession>A0A3L8Q8K6</accession>
<dbReference type="Proteomes" id="UP000276834">
    <property type="component" value="Unassembled WGS sequence"/>
</dbReference>